<reference evidence="3 4" key="1">
    <citation type="submission" date="2019-09" db="EMBL/GenBank/DDBJ databases">
        <title>Phylogeny of genus Pseudoclavibacter and closely related genus.</title>
        <authorList>
            <person name="Li Y."/>
        </authorList>
    </citation>
    <scope>NUCLEOTIDE SEQUENCE [LARGE SCALE GENOMIC DNA]</scope>
    <source>
        <strain evidence="3 4">EGI 60007</strain>
    </source>
</reference>
<dbReference type="InterPro" id="IPR026869">
    <property type="entry name" value="EgtC-like"/>
</dbReference>
<feature type="domain" description="Glutamine amidotransferase type-2" evidence="2">
    <location>
        <begin position="2"/>
        <end position="266"/>
    </location>
</feature>
<dbReference type="CDD" id="cd01908">
    <property type="entry name" value="YafJ"/>
    <property type="match status" value="1"/>
</dbReference>
<dbReference type="Proteomes" id="UP000431744">
    <property type="component" value="Unassembled WGS sequence"/>
</dbReference>
<dbReference type="InterPro" id="IPR029055">
    <property type="entry name" value="Ntn_hydrolases_N"/>
</dbReference>
<evidence type="ECO:0000259" key="2">
    <source>
        <dbReference type="PROSITE" id="PS51278"/>
    </source>
</evidence>
<dbReference type="RefSeq" id="WP_158030042.1">
    <property type="nucleotide sequence ID" value="NZ_BMHG01000002.1"/>
</dbReference>
<dbReference type="OrthoDB" id="9804310at2"/>
<comment type="caution">
    <text evidence="3">The sequence shown here is derived from an EMBL/GenBank/DDBJ whole genome shotgun (WGS) entry which is preliminary data.</text>
</comment>
<evidence type="ECO:0000313" key="3">
    <source>
        <dbReference type="EMBL" id="KAB1646876.1"/>
    </source>
</evidence>
<accession>A0A6H9WJP4</accession>
<keyword evidence="4" id="KW-1185">Reference proteome</keyword>
<dbReference type="PANTHER" id="PTHR42824">
    <property type="entry name" value="GLUTAMINE AMIDOTRANSFERASE"/>
    <property type="match status" value="1"/>
</dbReference>
<proteinExistence type="predicted"/>
<dbReference type="AlphaFoldDB" id="A0A6H9WJP4"/>
<gene>
    <name evidence="3" type="ORF">F8O04_14215</name>
</gene>
<dbReference type="Pfam" id="PF13230">
    <property type="entry name" value="GATase_4"/>
    <property type="match status" value="1"/>
</dbReference>
<dbReference type="InterPro" id="IPR017932">
    <property type="entry name" value="GATase_2_dom"/>
</dbReference>
<keyword evidence="3" id="KW-0808">Transferase</keyword>
<protein>
    <submittedName>
        <fullName evidence="3">Class II glutamine amidotransferase</fullName>
    </submittedName>
</protein>
<dbReference type="EMBL" id="WBJY01000004">
    <property type="protein sequence ID" value="KAB1646876.1"/>
    <property type="molecule type" value="Genomic_DNA"/>
</dbReference>
<evidence type="ECO:0000313" key="4">
    <source>
        <dbReference type="Proteomes" id="UP000431744"/>
    </source>
</evidence>
<dbReference type="GO" id="GO:0016740">
    <property type="term" value="F:transferase activity"/>
    <property type="evidence" value="ECO:0007669"/>
    <property type="project" value="UniProtKB-KW"/>
</dbReference>
<keyword evidence="1 3" id="KW-0315">Glutamine amidotransferase</keyword>
<dbReference type="Gene3D" id="3.60.20.10">
    <property type="entry name" value="Glutamine Phosphoribosylpyrophosphate, subunit 1, domain 1"/>
    <property type="match status" value="1"/>
</dbReference>
<organism evidence="3 4">
    <name type="scientific">Pseudoclavibacter endophyticus</name>
    <dbReference type="NCBI Taxonomy" id="1778590"/>
    <lineage>
        <taxon>Bacteria</taxon>
        <taxon>Bacillati</taxon>
        <taxon>Actinomycetota</taxon>
        <taxon>Actinomycetes</taxon>
        <taxon>Micrococcales</taxon>
        <taxon>Microbacteriaceae</taxon>
        <taxon>Pseudoclavibacter</taxon>
    </lineage>
</organism>
<name>A0A6H9WJP4_9MICO</name>
<dbReference type="PANTHER" id="PTHR42824:SF1">
    <property type="entry name" value="GLUTAMINE AMIDOTRANSFERASE YAFJ-RELATED"/>
    <property type="match status" value="1"/>
</dbReference>
<dbReference type="PROSITE" id="PS51278">
    <property type="entry name" value="GATASE_TYPE_2"/>
    <property type="match status" value="1"/>
</dbReference>
<sequence length="266" mass="29209">MCRLFGYVADAPTALVDELGAEEFEAFTSLTRVHADGWGMAWHDAETGRTRSARSFERADDDPEYARLAAQRLGSAGFVHLRWATGGLAVNEHNTHPFVDGDLAFGHNGHIGPIDKLEGLLGAEQRAKLRGTTDSERYFRLIVQCIQDEGDEAAGVTTALRLLMREFPHSSLNALLLTGSKLFGIHVNSKADSPREGLRELFESPDAIPAYHETEYYAMGYRASPSCLQIISSGLSRTGWTPVPPDTAAVVDLESRTLRRLDLIPV</sequence>
<evidence type="ECO:0000256" key="1">
    <source>
        <dbReference type="ARBA" id="ARBA00022962"/>
    </source>
</evidence>
<dbReference type="SUPFAM" id="SSF56235">
    <property type="entry name" value="N-terminal nucleophile aminohydrolases (Ntn hydrolases)"/>
    <property type="match status" value="1"/>
</dbReference>